<keyword evidence="1" id="KW-0456">Lyase</keyword>
<dbReference type="PANTHER" id="PTHR30272">
    <property type="entry name" value="3-HYDROXYACYL-[ACYL-CARRIER-PROTEIN] DEHYDRATASE"/>
    <property type="match status" value="1"/>
</dbReference>
<sequence length="165" mass="18005">MLAMRFCLVDRVLSVVPGGSIQTVKQVSLAEEYLQDHFPGFAVFPGVLMVECMVQSCAWLSRVTDDFAFSTVLLRQARAVRFNNFLKPGESLLVSATLKSSGVGESEFLVSGTVNGQSAVSGRLLLLKQNLAERNPQLADNDERLKAAMRDLWAQLWVPASAAVS</sequence>
<proteinExistence type="predicted"/>
<reference evidence="2 3" key="1">
    <citation type="submission" date="2019-08" db="EMBL/GenBank/DDBJ databases">
        <title>100 year-old enigma solved: identification of Planctomyces bekefii, the type genus and species of the phylum Planctomycetes.</title>
        <authorList>
            <person name="Svetlana D.N."/>
            <person name="Overmann J."/>
        </authorList>
    </citation>
    <scope>NUCLEOTIDE SEQUENCE [LARGE SCALE GENOMIC DNA]</scope>
    <source>
        <strain evidence="2">Phe10_nw2017</strain>
    </source>
</reference>
<name>A0A5C6M5F9_9PLAN</name>
<dbReference type="SUPFAM" id="SSF54637">
    <property type="entry name" value="Thioesterase/thiol ester dehydrase-isomerase"/>
    <property type="match status" value="1"/>
</dbReference>
<comment type="caution">
    <text evidence="2">The sequence shown here is derived from an EMBL/GenBank/DDBJ whole genome shotgun (WGS) entry which is preliminary data.</text>
</comment>
<dbReference type="Proteomes" id="UP000321083">
    <property type="component" value="Unassembled WGS sequence"/>
</dbReference>
<accession>A0A5C6M5F9</accession>
<dbReference type="InterPro" id="IPR029069">
    <property type="entry name" value="HotDog_dom_sf"/>
</dbReference>
<keyword evidence="3" id="KW-1185">Reference proteome</keyword>
<dbReference type="EMBL" id="SRHE01000340">
    <property type="protein sequence ID" value="TWW09232.1"/>
    <property type="molecule type" value="Genomic_DNA"/>
</dbReference>
<dbReference type="PANTHER" id="PTHR30272:SF1">
    <property type="entry name" value="3-HYDROXYACYL-[ACYL-CARRIER-PROTEIN] DEHYDRATASE"/>
    <property type="match status" value="1"/>
</dbReference>
<gene>
    <name evidence="2" type="primary">fabZ</name>
    <name evidence="2" type="ORF">E3A20_16390</name>
</gene>
<dbReference type="Gene3D" id="3.10.129.10">
    <property type="entry name" value="Hotdog Thioesterase"/>
    <property type="match status" value="1"/>
</dbReference>
<evidence type="ECO:0000256" key="1">
    <source>
        <dbReference type="ARBA" id="ARBA00023239"/>
    </source>
</evidence>
<evidence type="ECO:0000313" key="2">
    <source>
        <dbReference type="EMBL" id="TWW09232.1"/>
    </source>
</evidence>
<protein>
    <submittedName>
        <fullName evidence="2">3-hydroxyacyl-[acyl-carrier-protein] dehydratase FabZ</fullName>
    </submittedName>
</protein>
<dbReference type="AlphaFoldDB" id="A0A5C6M5F9"/>
<evidence type="ECO:0000313" key="3">
    <source>
        <dbReference type="Proteomes" id="UP000321083"/>
    </source>
</evidence>
<dbReference type="InterPro" id="IPR013114">
    <property type="entry name" value="FabA_FabZ"/>
</dbReference>
<organism evidence="2 3">
    <name type="scientific">Planctomyces bekefii</name>
    <dbReference type="NCBI Taxonomy" id="1653850"/>
    <lineage>
        <taxon>Bacteria</taxon>
        <taxon>Pseudomonadati</taxon>
        <taxon>Planctomycetota</taxon>
        <taxon>Planctomycetia</taxon>
        <taxon>Planctomycetales</taxon>
        <taxon>Planctomycetaceae</taxon>
        <taxon>Planctomyces</taxon>
    </lineage>
</organism>
<reference evidence="2 3" key="2">
    <citation type="submission" date="2019-08" db="EMBL/GenBank/DDBJ databases">
        <authorList>
            <person name="Henke P."/>
        </authorList>
    </citation>
    <scope>NUCLEOTIDE SEQUENCE [LARGE SCALE GENOMIC DNA]</scope>
    <source>
        <strain evidence="2">Phe10_nw2017</strain>
    </source>
</reference>
<dbReference type="GO" id="GO:0016829">
    <property type="term" value="F:lyase activity"/>
    <property type="evidence" value="ECO:0007669"/>
    <property type="project" value="UniProtKB-KW"/>
</dbReference>
<dbReference type="Pfam" id="PF07977">
    <property type="entry name" value="FabA"/>
    <property type="match status" value="1"/>
</dbReference>